<dbReference type="EMBL" id="CM003103">
    <property type="protein sequence ID" value="KUI70521.1"/>
    <property type="molecule type" value="Genomic_DNA"/>
</dbReference>
<accession>A0A194W1W7</accession>
<protein>
    <submittedName>
        <fullName evidence="1">Uncharacterized protein</fullName>
    </submittedName>
</protein>
<reference evidence="1" key="1">
    <citation type="submission" date="2014-12" db="EMBL/GenBank/DDBJ databases">
        <title>Genome Sequence of Valsa Canker Pathogens Uncovers a Specific Adaption of Colonization on Woody Bark.</title>
        <authorList>
            <person name="Yin Z."/>
            <person name="Liu H."/>
            <person name="Gao X."/>
            <person name="Li Z."/>
            <person name="Song N."/>
            <person name="Ke X."/>
            <person name="Dai Q."/>
            <person name="Wu Y."/>
            <person name="Sun Y."/>
            <person name="Xu J.-R."/>
            <person name="Kang Z.K."/>
            <person name="Wang L."/>
            <person name="Huang L."/>
        </authorList>
    </citation>
    <scope>NUCLEOTIDE SEQUENCE [LARGE SCALE GENOMIC DNA]</scope>
    <source>
        <strain evidence="1">03-8</strain>
    </source>
</reference>
<sequence length="179" mass="19965">MPPKRNVPDDPPDMPISLRLKYGVHTIFLLVDPLAPFSEVTTELLDVLRDRHAEGLRATHDDLPEPLPQEDADSHVSYGVLKDPHDESKGWKDLKIDGSETPIDKGLKNNMMVAFVIRDASEAGEAPHFLVHENKGQRGLSSLYGKTASRELVAYPRHDTQGAHREGGRFAEDMVVEQL</sequence>
<dbReference type="Proteomes" id="UP000078559">
    <property type="component" value="Chromosome 6"/>
</dbReference>
<keyword evidence="2" id="KW-1185">Reference proteome</keyword>
<dbReference type="AlphaFoldDB" id="A0A194W1W7"/>
<evidence type="ECO:0000313" key="1">
    <source>
        <dbReference type="EMBL" id="KUI70521.1"/>
    </source>
</evidence>
<organism evidence="1 2">
    <name type="scientific">Cytospora mali</name>
    <name type="common">Apple Valsa canker fungus</name>
    <name type="synonym">Valsa mali</name>
    <dbReference type="NCBI Taxonomy" id="578113"/>
    <lineage>
        <taxon>Eukaryota</taxon>
        <taxon>Fungi</taxon>
        <taxon>Dikarya</taxon>
        <taxon>Ascomycota</taxon>
        <taxon>Pezizomycotina</taxon>
        <taxon>Sordariomycetes</taxon>
        <taxon>Sordariomycetidae</taxon>
        <taxon>Diaporthales</taxon>
        <taxon>Cytosporaceae</taxon>
        <taxon>Cytospora</taxon>
    </lineage>
</organism>
<proteinExistence type="predicted"/>
<evidence type="ECO:0000313" key="2">
    <source>
        <dbReference type="Proteomes" id="UP000078559"/>
    </source>
</evidence>
<gene>
    <name evidence="1" type="ORF">VM1G_06568</name>
</gene>
<dbReference type="OrthoDB" id="5376498at2759"/>
<name>A0A194W1W7_CYTMA</name>